<protein>
    <recommendedName>
        <fullName evidence="1">FAD/NAD(P)-binding domain-containing protein</fullName>
    </recommendedName>
</protein>
<feature type="domain" description="FAD/NAD(P)-binding" evidence="1">
    <location>
        <begin position="9"/>
        <end position="175"/>
    </location>
</feature>
<dbReference type="PANTHER" id="PTHR42783">
    <property type="entry name" value="GLUTAMATE SYNTHASE [NADPH] SMALL CHAIN"/>
    <property type="match status" value="1"/>
</dbReference>
<gene>
    <name evidence="2" type="ORF">LCGC14_1864610</name>
</gene>
<name>A0A0F9GUU5_9ZZZZ</name>
<sequence length="188" mass="19532">HPGHAVTGDVAVIGGGNSAMDAAVIVKRRGACDVYLLYRRSWDQMPAWPEERRGLLGAGVHLLVLAQPVGYVADDSGRLCGVRVTRTRLGEPDSSGRRRPVPVADSEFVLPVTLAVEALGETLDEALSEVLAGVDLAGGVVQVDPATFATTRPGVFAAGDLVNGGTTVARALAEGRQAGKAIDNLLRS</sequence>
<dbReference type="InterPro" id="IPR036188">
    <property type="entry name" value="FAD/NAD-bd_sf"/>
</dbReference>
<proteinExistence type="predicted"/>
<organism evidence="2">
    <name type="scientific">marine sediment metagenome</name>
    <dbReference type="NCBI Taxonomy" id="412755"/>
    <lineage>
        <taxon>unclassified sequences</taxon>
        <taxon>metagenomes</taxon>
        <taxon>ecological metagenomes</taxon>
    </lineage>
</organism>
<dbReference type="InterPro" id="IPR023753">
    <property type="entry name" value="FAD/NAD-binding_dom"/>
</dbReference>
<dbReference type="PRINTS" id="PR00368">
    <property type="entry name" value="FADPNR"/>
</dbReference>
<comment type="caution">
    <text evidence="2">The sequence shown here is derived from an EMBL/GenBank/DDBJ whole genome shotgun (WGS) entry which is preliminary data.</text>
</comment>
<dbReference type="AlphaFoldDB" id="A0A0F9GUU5"/>
<dbReference type="Pfam" id="PF07992">
    <property type="entry name" value="Pyr_redox_2"/>
    <property type="match status" value="1"/>
</dbReference>
<accession>A0A0F9GUU5</accession>
<feature type="non-terminal residue" evidence="2">
    <location>
        <position position="1"/>
    </location>
</feature>
<evidence type="ECO:0000259" key="1">
    <source>
        <dbReference type="Pfam" id="PF07992"/>
    </source>
</evidence>
<dbReference type="GO" id="GO:0016491">
    <property type="term" value="F:oxidoreductase activity"/>
    <property type="evidence" value="ECO:0007669"/>
    <property type="project" value="InterPro"/>
</dbReference>
<evidence type="ECO:0000313" key="2">
    <source>
        <dbReference type="EMBL" id="KKL94441.1"/>
    </source>
</evidence>
<dbReference type="SUPFAM" id="SSF51905">
    <property type="entry name" value="FAD/NAD(P)-binding domain"/>
    <property type="match status" value="2"/>
</dbReference>
<reference evidence="2" key="1">
    <citation type="journal article" date="2015" name="Nature">
        <title>Complex archaea that bridge the gap between prokaryotes and eukaryotes.</title>
        <authorList>
            <person name="Spang A."/>
            <person name="Saw J.H."/>
            <person name="Jorgensen S.L."/>
            <person name="Zaremba-Niedzwiedzka K."/>
            <person name="Martijn J."/>
            <person name="Lind A.E."/>
            <person name="van Eijk R."/>
            <person name="Schleper C."/>
            <person name="Guy L."/>
            <person name="Ettema T.J."/>
        </authorList>
    </citation>
    <scope>NUCLEOTIDE SEQUENCE</scope>
</reference>
<dbReference type="EMBL" id="LAZR01018922">
    <property type="protein sequence ID" value="KKL94441.1"/>
    <property type="molecule type" value="Genomic_DNA"/>
</dbReference>
<dbReference type="Gene3D" id="3.50.50.60">
    <property type="entry name" value="FAD/NAD(P)-binding domain"/>
    <property type="match status" value="2"/>
</dbReference>
<dbReference type="PANTHER" id="PTHR42783:SF3">
    <property type="entry name" value="GLUTAMATE SYNTHASE [NADPH] SMALL CHAIN-RELATED"/>
    <property type="match status" value="1"/>
</dbReference>